<keyword evidence="2" id="KW-1003">Cell membrane</keyword>
<keyword evidence="5" id="KW-0732">Signal</keyword>
<dbReference type="AlphaFoldDB" id="A0A7K8UZ29"/>
<sequence length="746" mass="83833">TGPLKDMNFSIPEGGGVRFIYQFTSEPPAVSFRATGEKDGIIDIVPRTGILFLNGSLDRETKAVHRLQVESLDEKGNTVKGPYTVTIYVEDINDNPPEFDQIKYTGVVRQNSRPGKPFMYIHATDRDDPTTPHAQLTYSILHHFPNPYKEMLFQINNVTGAISPSKMGSYYLDPQKQDTFTLVVTVRDMAGMTTNAFTSSADVIITVKESLWKAPPTIRIQENSTQVHPVNISQVHSNEPDVIYDIFEKEKLSRLPFSIDQNGVIYVTEPLDREEKDTYAFFVVTKDNTGELVDKPLQIHIIVEDINDNPPVCQRALTVIEVQENEGAGSNIGTLTAKDMDEENTLNSRLRFKIGSQVPAVPASNLFFIQQDTGILQLTSRSLNKRIASNYSLKVLVSDEVFQTICDVQVHVIDINDQIPIFEKSDYHNVTVAESLPVGTVILEIQATDGDEPGTGSSYIIYQMKEGDPNNTFIIDTDSETNRGFVKVNKALDFEATPVYNLVISATNPEPLVLGVQYNSSSLTLFKVFVTNVDEPPVFHKTVYKGEVSEDIPVNTLVMTVEAYDPEGDTVRYHMLLHLLEPHGIQRLEFLQCFQHQHSLPFFSSIAIKILVCLVDNAAQKSKTTFILHLRDVNDNPPLLAMDYPPFFCHPLSGGERAFIQADDADEQWWYSTFTFSLADDMNTRNNWEISKVNATHAYLSPKHANFEEKVYNVPVIINDNGKPPLERKVNLEVNICKCSSEKSCF</sequence>
<accession>A0A7K8UZ29</accession>
<feature type="domain" description="Cadherin" evidence="15">
    <location>
        <begin position="212"/>
        <end position="313"/>
    </location>
</feature>
<evidence type="ECO:0000256" key="10">
    <source>
        <dbReference type="ARBA" id="ARBA00023136"/>
    </source>
</evidence>
<dbReference type="PRINTS" id="PR00205">
    <property type="entry name" value="CADHERIN"/>
</dbReference>
<comment type="subcellular location">
    <subcellularLocation>
        <location evidence="1">Cell membrane</location>
        <topology evidence="1">Single-pass type I membrane protein</topology>
    </subcellularLocation>
</comment>
<dbReference type="InterPro" id="IPR039808">
    <property type="entry name" value="Cadherin"/>
</dbReference>
<evidence type="ECO:0000256" key="2">
    <source>
        <dbReference type="ARBA" id="ARBA00022475"/>
    </source>
</evidence>
<dbReference type="EMBL" id="VWZC01003271">
    <property type="protein sequence ID" value="NXF59737.1"/>
    <property type="molecule type" value="Genomic_DNA"/>
</dbReference>
<dbReference type="GO" id="GO:0007156">
    <property type="term" value="P:homophilic cell adhesion via plasma membrane adhesion molecules"/>
    <property type="evidence" value="ECO:0007669"/>
    <property type="project" value="InterPro"/>
</dbReference>
<dbReference type="Proteomes" id="UP000542434">
    <property type="component" value="Unassembled WGS sequence"/>
</dbReference>
<evidence type="ECO:0000256" key="5">
    <source>
        <dbReference type="ARBA" id="ARBA00022729"/>
    </source>
</evidence>
<dbReference type="PANTHER" id="PTHR24027">
    <property type="entry name" value="CADHERIN-23"/>
    <property type="match status" value="1"/>
</dbReference>
<feature type="domain" description="Cadherin" evidence="15">
    <location>
        <begin position="424"/>
        <end position="539"/>
    </location>
</feature>
<evidence type="ECO:0000256" key="11">
    <source>
        <dbReference type="ARBA" id="ARBA00023180"/>
    </source>
</evidence>
<dbReference type="GO" id="GO:0016339">
    <property type="term" value="P:calcium-dependent cell-cell adhesion via plasma membrane cell adhesion molecules"/>
    <property type="evidence" value="ECO:0007669"/>
    <property type="project" value="TreeGrafter"/>
</dbReference>
<keyword evidence="10" id="KW-0472">Membrane</keyword>
<evidence type="ECO:0000256" key="8">
    <source>
        <dbReference type="ARBA" id="ARBA00022889"/>
    </source>
</evidence>
<dbReference type="FunFam" id="2.60.40.60:FF:000151">
    <property type="entry name" value="Cadherin 17"/>
    <property type="match status" value="1"/>
</dbReference>
<dbReference type="GO" id="GO:0005912">
    <property type="term" value="C:adherens junction"/>
    <property type="evidence" value="ECO:0007669"/>
    <property type="project" value="TreeGrafter"/>
</dbReference>
<dbReference type="InterPro" id="IPR015919">
    <property type="entry name" value="Cadherin-like_sf"/>
</dbReference>
<keyword evidence="4" id="KW-0479">Metal-binding</keyword>
<dbReference type="Pfam" id="PF00028">
    <property type="entry name" value="Cadherin"/>
    <property type="match status" value="4"/>
</dbReference>
<feature type="non-terminal residue" evidence="16">
    <location>
        <position position="746"/>
    </location>
</feature>
<evidence type="ECO:0000256" key="13">
    <source>
        <dbReference type="ARBA" id="ARBA00083691"/>
    </source>
</evidence>
<dbReference type="GO" id="GO:0007043">
    <property type="term" value="P:cell-cell junction assembly"/>
    <property type="evidence" value="ECO:0007669"/>
    <property type="project" value="TreeGrafter"/>
</dbReference>
<dbReference type="SUPFAM" id="SSF49313">
    <property type="entry name" value="Cadherin-like"/>
    <property type="match status" value="7"/>
</dbReference>
<feature type="domain" description="Cadherin" evidence="15">
    <location>
        <begin position="540"/>
        <end position="648"/>
    </location>
</feature>
<name>A0A7K8UZ29_9STRI</name>
<dbReference type="GO" id="GO:0034332">
    <property type="term" value="P:adherens junction organization"/>
    <property type="evidence" value="ECO:0007669"/>
    <property type="project" value="TreeGrafter"/>
</dbReference>
<evidence type="ECO:0000256" key="7">
    <source>
        <dbReference type="ARBA" id="ARBA00022837"/>
    </source>
</evidence>
<dbReference type="PROSITE" id="PS50268">
    <property type="entry name" value="CADHERIN_2"/>
    <property type="match status" value="7"/>
</dbReference>
<dbReference type="InterPro" id="IPR002126">
    <property type="entry name" value="Cadherin-like_dom"/>
</dbReference>
<feature type="domain" description="Cadherin" evidence="15">
    <location>
        <begin position="314"/>
        <end position="422"/>
    </location>
</feature>
<feature type="domain" description="Cadherin" evidence="15">
    <location>
        <begin position="100"/>
        <end position="218"/>
    </location>
</feature>
<evidence type="ECO:0000313" key="17">
    <source>
        <dbReference type="Proteomes" id="UP000542434"/>
    </source>
</evidence>
<keyword evidence="17" id="KW-1185">Reference proteome</keyword>
<dbReference type="FunFam" id="2.60.40.60:FF:000188">
    <property type="entry name" value="Cadherin 17"/>
    <property type="match status" value="1"/>
</dbReference>
<gene>
    <name evidence="16" type="primary">Cdh17</name>
    <name evidence="16" type="ORF">CICNIG_R05188</name>
</gene>
<dbReference type="InterPro" id="IPR020894">
    <property type="entry name" value="Cadherin_CS"/>
</dbReference>
<dbReference type="GO" id="GO:0016477">
    <property type="term" value="P:cell migration"/>
    <property type="evidence" value="ECO:0007669"/>
    <property type="project" value="TreeGrafter"/>
</dbReference>
<evidence type="ECO:0000256" key="6">
    <source>
        <dbReference type="ARBA" id="ARBA00022737"/>
    </source>
</evidence>
<dbReference type="GO" id="GO:0008013">
    <property type="term" value="F:beta-catenin binding"/>
    <property type="evidence" value="ECO:0007669"/>
    <property type="project" value="TreeGrafter"/>
</dbReference>
<keyword evidence="7 14" id="KW-0106">Calcium</keyword>
<organism evidence="16 17">
    <name type="scientific">Ciccaba nigrolineata</name>
    <dbReference type="NCBI Taxonomy" id="1118524"/>
    <lineage>
        <taxon>Eukaryota</taxon>
        <taxon>Metazoa</taxon>
        <taxon>Chordata</taxon>
        <taxon>Craniata</taxon>
        <taxon>Vertebrata</taxon>
        <taxon>Euteleostomi</taxon>
        <taxon>Archelosauria</taxon>
        <taxon>Archosauria</taxon>
        <taxon>Dinosauria</taxon>
        <taxon>Saurischia</taxon>
        <taxon>Theropoda</taxon>
        <taxon>Coelurosauria</taxon>
        <taxon>Aves</taxon>
        <taxon>Neognathae</taxon>
        <taxon>Neoaves</taxon>
        <taxon>Telluraves</taxon>
        <taxon>Strigiformes</taxon>
        <taxon>Strigidae</taxon>
        <taxon>Ciccaba</taxon>
    </lineage>
</organism>
<dbReference type="FunFam" id="2.60.40.60:FF:000183">
    <property type="entry name" value="Cadherin 17"/>
    <property type="match status" value="1"/>
</dbReference>
<keyword evidence="11" id="KW-0325">Glycoprotein</keyword>
<proteinExistence type="predicted"/>
<dbReference type="Gene3D" id="2.60.40.60">
    <property type="entry name" value="Cadherins"/>
    <property type="match status" value="7"/>
</dbReference>
<dbReference type="GO" id="GO:0044331">
    <property type="term" value="P:cell-cell adhesion mediated by cadherin"/>
    <property type="evidence" value="ECO:0007669"/>
    <property type="project" value="TreeGrafter"/>
</dbReference>
<keyword evidence="9" id="KW-1133">Transmembrane helix</keyword>
<evidence type="ECO:0000256" key="1">
    <source>
        <dbReference type="ARBA" id="ARBA00004251"/>
    </source>
</evidence>
<evidence type="ECO:0000256" key="9">
    <source>
        <dbReference type="ARBA" id="ARBA00022989"/>
    </source>
</evidence>
<keyword evidence="6" id="KW-0677">Repeat</keyword>
<evidence type="ECO:0000256" key="12">
    <source>
        <dbReference type="ARBA" id="ARBA00069590"/>
    </source>
</evidence>
<dbReference type="GO" id="GO:0016342">
    <property type="term" value="C:catenin complex"/>
    <property type="evidence" value="ECO:0007669"/>
    <property type="project" value="TreeGrafter"/>
</dbReference>
<dbReference type="GO" id="GO:0000902">
    <property type="term" value="P:cell morphogenesis"/>
    <property type="evidence" value="ECO:0007669"/>
    <property type="project" value="TreeGrafter"/>
</dbReference>
<dbReference type="GO" id="GO:0045296">
    <property type="term" value="F:cadherin binding"/>
    <property type="evidence" value="ECO:0007669"/>
    <property type="project" value="TreeGrafter"/>
</dbReference>
<dbReference type="FunFam" id="2.60.40.60:FF:000011">
    <property type="entry name" value="Cadherin 1"/>
    <property type="match status" value="1"/>
</dbReference>
<evidence type="ECO:0000259" key="15">
    <source>
        <dbReference type="PROSITE" id="PS50268"/>
    </source>
</evidence>
<comment type="caution">
    <text evidence="16">The sequence shown here is derived from an EMBL/GenBank/DDBJ whole genome shotgun (WGS) entry which is preliminary data.</text>
</comment>
<protein>
    <recommendedName>
        <fullName evidence="12">Cadherin-17</fullName>
    </recommendedName>
    <alternativeName>
        <fullName evidence="13">Liver-intestine cadherin</fullName>
    </alternativeName>
</protein>
<keyword evidence="8" id="KW-0130">Cell adhesion</keyword>
<feature type="domain" description="Cadherin" evidence="15">
    <location>
        <begin position="660"/>
        <end position="746"/>
    </location>
</feature>
<dbReference type="CDD" id="cd11304">
    <property type="entry name" value="Cadherin_repeat"/>
    <property type="match status" value="6"/>
</dbReference>
<evidence type="ECO:0000256" key="14">
    <source>
        <dbReference type="PROSITE-ProRule" id="PRU00043"/>
    </source>
</evidence>
<dbReference type="PANTHER" id="PTHR24027:SF419">
    <property type="entry name" value="CADHERIN-17"/>
    <property type="match status" value="1"/>
</dbReference>
<feature type="domain" description="Cadherin" evidence="15">
    <location>
        <begin position="6"/>
        <end position="99"/>
    </location>
</feature>
<keyword evidence="3" id="KW-0812">Transmembrane</keyword>
<reference evidence="16 17" key="1">
    <citation type="submission" date="2019-09" db="EMBL/GenBank/DDBJ databases">
        <title>Bird 10,000 Genomes (B10K) Project - Family phase.</title>
        <authorList>
            <person name="Zhang G."/>
        </authorList>
    </citation>
    <scope>NUCLEOTIDE SEQUENCE [LARGE SCALE GENOMIC DNA]</scope>
    <source>
        <strain evidence="16">B10K-DU-001-07</strain>
        <tissue evidence="16">Muscle</tissue>
    </source>
</reference>
<evidence type="ECO:0000256" key="4">
    <source>
        <dbReference type="ARBA" id="ARBA00022723"/>
    </source>
</evidence>
<feature type="non-terminal residue" evidence="16">
    <location>
        <position position="1"/>
    </location>
</feature>
<dbReference type="FunFam" id="2.60.40.60:FF:000163">
    <property type="entry name" value="Cadherin 17"/>
    <property type="match status" value="1"/>
</dbReference>
<dbReference type="FunFam" id="2.60.40.60:FF:000152">
    <property type="entry name" value="Cadherin 17"/>
    <property type="match status" value="1"/>
</dbReference>
<dbReference type="PROSITE" id="PS00232">
    <property type="entry name" value="CADHERIN_1"/>
    <property type="match status" value="3"/>
</dbReference>
<dbReference type="GO" id="GO:0005509">
    <property type="term" value="F:calcium ion binding"/>
    <property type="evidence" value="ECO:0007669"/>
    <property type="project" value="UniProtKB-UniRule"/>
</dbReference>
<dbReference type="SMART" id="SM00112">
    <property type="entry name" value="CA"/>
    <property type="match status" value="6"/>
</dbReference>
<evidence type="ECO:0000256" key="3">
    <source>
        <dbReference type="ARBA" id="ARBA00022692"/>
    </source>
</evidence>
<evidence type="ECO:0000313" key="16">
    <source>
        <dbReference type="EMBL" id="NXF59737.1"/>
    </source>
</evidence>